<feature type="transmembrane region" description="Helical" evidence="6">
    <location>
        <begin position="282"/>
        <end position="303"/>
    </location>
</feature>
<keyword evidence="4 6" id="KW-1133">Transmembrane helix</keyword>
<dbReference type="RefSeq" id="WP_048692850.1">
    <property type="nucleotide sequence ID" value="NZ_KQ130493.1"/>
</dbReference>
<feature type="domain" description="SSD" evidence="7">
    <location>
        <begin position="251"/>
        <end position="378"/>
    </location>
</feature>
<feature type="transmembrane region" description="Helical" evidence="6">
    <location>
        <begin position="253"/>
        <end position="270"/>
    </location>
</feature>
<feature type="transmembrane region" description="Helical" evidence="6">
    <location>
        <begin position="741"/>
        <end position="768"/>
    </location>
</feature>
<dbReference type="GO" id="GO:0005886">
    <property type="term" value="C:plasma membrane"/>
    <property type="evidence" value="ECO:0007669"/>
    <property type="project" value="UniProtKB-SubCell"/>
</dbReference>
<protein>
    <submittedName>
        <fullName evidence="8">RND transporter</fullName>
    </submittedName>
</protein>
<feature type="transmembrane region" description="Helical" evidence="6">
    <location>
        <begin position="413"/>
        <end position="432"/>
    </location>
</feature>
<evidence type="ECO:0000256" key="2">
    <source>
        <dbReference type="ARBA" id="ARBA00022475"/>
    </source>
</evidence>
<evidence type="ECO:0000313" key="9">
    <source>
        <dbReference type="Proteomes" id="UP000037600"/>
    </source>
</evidence>
<evidence type="ECO:0000256" key="1">
    <source>
        <dbReference type="ARBA" id="ARBA00004651"/>
    </source>
</evidence>
<dbReference type="EMBL" id="LAZL01000020">
    <property type="protein sequence ID" value="KMT64796.1"/>
    <property type="molecule type" value="Genomic_DNA"/>
</dbReference>
<dbReference type="Proteomes" id="UP000037600">
    <property type="component" value="Unassembled WGS sequence"/>
</dbReference>
<feature type="transmembrane region" description="Helical" evidence="6">
    <location>
        <begin position="673"/>
        <end position="695"/>
    </location>
</feature>
<evidence type="ECO:0000259" key="7">
    <source>
        <dbReference type="PROSITE" id="PS50156"/>
    </source>
</evidence>
<keyword evidence="3 6" id="KW-0812">Transmembrane</keyword>
<dbReference type="SUPFAM" id="SSF82866">
    <property type="entry name" value="Multidrug efflux transporter AcrB transmembrane domain"/>
    <property type="match status" value="2"/>
</dbReference>
<dbReference type="PROSITE" id="PS50156">
    <property type="entry name" value="SSD"/>
    <property type="match status" value="1"/>
</dbReference>
<dbReference type="Pfam" id="PF03176">
    <property type="entry name" value="MMPL"/>
    <property type="match status" value="2"/>
</dbReference>
<evidence type="ECO:0000313" key="8">
    <source>
        <dbReference type="EMBL" id="KMT64796.1"/>
    </source>
</evidence>
<feature type="transmembrane region" description="Helical" evidence="6">
    <location>
        <begin position="227"/>
        <end position="246"/>
    </location>
</feature>
<evidence type="ECO:0000256" key="6">
    <source>
        <dbReference type="SAM" id="Phobius"/>
    </source>
</evidence>
<keyword evidence="5 6" id="KW-0472">Membrane</keyword>
<evidence type="ECO:0000256" key="4">
    <source>
        <dbReference type="ARBA" id="ARBA00022989"/>
    </source>
</evidence>
<dbReference type="Gene3D" id="1.20.1640.10">
    <property type="entry name" value="Multidrug efflux transporter AcrB transmembrane domain"/>
    <property type="match status" value="2"/>
</dbReference>
<comment type="subcellular location">
    <subcellularLocation>
        <location evidence="1">Cell membrane</location>
        <topology evidence="1">Multi-pass membrane protein</topology>
    </subcellularLocation>
</comment>
<name>A0A0J8JK15_9ALTE</name>
<dbReference type="InterPro" id="IPR050545">
    <property type="entry name" value="Mycobact_MmpL"/>
</dbReference>
<dbReference type="PANTHER" id="PTHR33406">
    <property type="entry name" value="MEMBRANE PROTEIN MJ1562-RELATED"/>
    <property type="match status" value="1"/>
</dbReference>
<proteinExistence type="predicted"/>
<organism evidence="8 9">
    <name type="scientific">Catenovulum maritimum</name>
    <dbReference type="NCBI Taxonomy" id="1513271"/>
    <lineage>
        <taxon>Bacteria</taxon>
        <taxon>Pseudomonadati</taxon>
        <taxon>Pseudomonadota</taxon>
        <taxon>Gammaproteobacteria</taxon>
        <taxon>Alteromonadales</taxon>
        <taxon>Alteromonadaceae</taxon>
        <taxon>Catenovulum</taxon>
    </lineage>
</organism>
<feature type="transmembrane region" description="Helical" evidence="6">
    <location>
        <begin position="715"/>
        <end position="735"/>
    </location>
</feature>
<gene>
    <name evidence="8" type="ORF">XM47_12130</name>
</gene>
<keyword evidence="9" id="KW-1185">Reference proteome</keyword>
<dbReference type="AlphaFoldDB" id="A0A0J8JK15"/>
<feature type="transmembrane region" description="Helical" evidence="6">
    <location>
        <begin position="353"/>
        <end position="379"/>
    </location>
</feature>
<feature type="transmembrane region" description="Helical" evidence="6">
    <location>
        <begin position="324"/>
        <end position="347"/>
    </location>
</feature>
<feature type="transmembrane region" description="Helical" evidence="6">
    <location>
        <begin position="641"/>
        <end position="661"/>
    </location>
</feature>
<keyword evidence="2" id="KW-1003">Cell membrane</keyword>
<dbReference type="PATRIC" id="fig|1513271.3.peg.2469"/>
<dbReference type="InterPro" id="IPR000731">
    <property type="entry name" value="SSD"/>
</dbReference>
<evidence type="ECO:0000256" key="3">
    <source>
        <dbReference type="ARBA" id="ARBA00022692"/>
    </source>
</evidence>
<dbReference type="PANTHER" id="PTHR33406:SF10">
    <property type="entry name" value="SSD DOMAIN-CONTAINING PROTEIN"/>
    <property type="match status" value="1"/>
</dbReference>
<sequence>MNQFIDFLQKIIFRHRYLVLTKFLILTVFFAYQASQIKLDAGFTKNIPLQHSYMQTYLKYADEFGGANRVLISVCNQSGEIYQAEFFTQLKQIHDQLFFIEGVDRSQVTSLYSPSVRFTEIVEDGFAGGPVVSSDFDNSPASLQRVKRNVDKAGQVGKLVSNNSQCAMLTAVLLELNPISGQPIDPILIANKLEQDIRGKYQSDLYSIHIIGFAKIVGDVAAGAKDVAVFFAIAILITAGLVYLFCRSFRLMLFPILCSVIAMIWKIGILKTLGYGIDPMSILLPFLIFAIGVSHGVQMLNVINKQVHQGKSSKQAAEIGFKQLFLPGFIALVSDCIGFLTILSIDIGIIQELAIAASIGVGVVILTNLILLPVAISFLNIKTSDKAKLAIQQQDVWVEKIWQKLLCFCQPKVAVGIVIASFIIFGLGLKGAQELKIGDLHSGAPVLHEHSQYNQDTFSIVNHYEIGVDVLSVIAETKADGCTSFEIMNRIDQFQWLLSKHDSVQSSVSLASIAKIITSGYNEGNLKWRVIPQDSRSLAQSVSRVPTSSGLLNTDCSAMPIILFLKDHKAETIDSIIQLIETNQADYESDELKFKLASGPVGVMAATNQAVAQAQIPMMIYVYSAVFVLCLISFKSIKATIAVILPLFVVSTLAQALMAQFEIGLTVYTLPVIALGVGIGVDYGIYIVSSLAIYLRQGESLNNAFKSALIERGSAVIFTGLTLAIGVSTWFFSALKFQLDMGILLTFMFVVNMLAAIIVLPALCRLFWWRK</sequence>
<evidence type="ECO:0000256" key="5">
    <source>
        <dbReference type="ARBA" id="ARBA00023136"/>
    </source>
</evidence>
<dbReference type="InterPro" id="IPR004869">
    <property type="entry name" value="MMPL_dom"/>
</dbReference>
<accession>A0A0J8JK15</accession>
<comment type="caution">
    <text evidence="8">The sequence shown here is derived from an EMBL/GenBank/DDBJ whole genome shotgun (WGS) entry which is preliminary data.</text>
</comment>
<feature type="transmembrane region" description="Helical" evidence="6">
    <location>
        <begin position="17"/>
        <end position="35"/>
    </location>
</feature>
<feature type="transmembrane region" description="Helical" evidence="6">
    <location>
        <begin position="616"/>
        <end position="634"/>
    </location>
</feature>
<dbReference type="OrthoDB" id="5963930at2"/>
<dbReference type="STRING" id="1513271.XM47_12130"/>
<reference evidence="8 9" key="1">
    <citation type="submission" date="2015-04" db="EMBL/GenBank/DDBJ databases">
        <title>Draft Genome Sequence of the Novel Agar-Digesting Marine Bacterium Q1.</title>
        <authorList>
            <person name="Li Y."/>
            <person name="Li D."/>
            <person name="Chen G."/>
            <person name="Du Z."/>
        </authorList>
    </citation>
    <scope>NUCLEOTIDE SEQUENCE [LARGE SCALE GENOMIC DNA]</scope>
    <source>
        <strain evidence="8 9">Q1</strain>
    </source>
</reference>